<evidence type="ECO:0000313" key="5">
    <source>
        <dbReference type="Proteomes" id="UP000035963"/>
    </source>
</evidence>
<dbReference type="Gene3D" id="3.40.50.620">
    <property type="entry name" value="HUPs"/>
    <property type="match status" value="1"/>
</dbReference>
<dbReference type="EMBL" id="AEJF01000246">
    <property type="protein sequence ID" value="KLU20636.1"/>
    <property type="molecule type" value="Genomic_DNA"/>
</dbReference>
<dbReference type="RefSeq" id="WP_047897817.1">
    <property type="nucleotide sequence ID" value="NZ_AEJF01000246.1"/>
</dbReference>
<evidence type="ECO:0000256" key="2">
    <source>
        <dbReference type="SAM" id="MobiDB-lite"/>
    </source>
</evidence>
<dbReference type="PANTHER" id="PTHR46268:SF6">
    <property type="entry name" value="UNIVERSAL STRESS PROTEIN UP12"/>
    <property type="match status" value="1"/>
</dbReference>
<name>A0A0J1CJM1_9BURK</name>
<evidence type="ECO:0000313" key="4">
    <source>
        <dbReference type="EMBL" id="KLU20636.1"/>
    </source>
</evidence>
<dbReference type="PANTHER" id="PTHR46268">
    <property type="entry name" value="STRESS RESPONSE PROTEIN NHAX"/>
    <property type="match status" value="1"/>
</dbReference>
<feature type="region of interest" description="Disordered" evidence="2">
    <location>
        <begin position="150"/>
        <end position="170"/>
    </location>
</feature>
<comment type="caution">
    <text evidence="4">The sequence shown here is derived from an EMBL/GenBank/DDBJ whole genome shotgun (WGS) entry which is preliminary data.</text>
</comment>
<dbReference type="Proteomes" id="UP000035963">
    <property type="component" value="Unassembled WGS sequence"/>
</dbReference>
<evidence type="ECO:0000259" key="3">
    <source>
        <dbReference type="Pfam" id="PF00582"/>
    </source>
</evidence>
<dbReference type="CDD" id="cd00293">
    <property type="entry name" value="USP-like"/>
    <property type="match status" value="1"/>
</dbReference>
<protein>
    <submittedName>
        <fullName evidence="4">Universal stress protein</fullName>
    </submittedName>
</protein>
<dbReference type="InterPro" id="IPR014729">
    <property type="entry name" value="Rossmann-like_a/b/a_fold"/>
</dbReference>
<dbReference type="InterPro" id="IPR006016">
    <property type="entry name" value="UspA"/>
</dbReference>
<accession>A0A0J1CJM1</accession>
<sequence>MFKHLLVPTDGSALSDAAIQMAVTLASESGAKVTGLHVIAEFHVLAYGTEMLAESEERFLQVTREHADDYLGEVMKAATQAGVECDTVARNRDHPYEAIISVAEQRNCDLIVMASHGRGGLRALLLGSETQKVLTHSQIPVLVVRPSTSTGVGRAVGSGTLSTESKPSRPQPFIIGRASLAVSPVRV</sequence>
<organism evidence="4 5">
    <name type="scientific">Caballeronia mineralivorans PML1(12)</name>
    <dbReference type="NCBI Taxonomy" id="908627"/>
    <lineage>
        <taxon>Bacteria</taxon>
        <taxon>Pseudomonadati</taxon>
        <taxon>Pseudomonadota</taxon>
        <taxon>Betaproteobacteria</taxon>
        <taxon>Burkholderiales</taxon>
        <taxon>Burkholderiaceae</taxon>
        <taxon>Caballeronia</taxon>
    </lineage>
</organism>
<dbReference type="PRINTS" id="PR01438">
    <property type="entry name" value="UNVRSLSTRESS"/>
</dbReference>
<comment type="similarity">
    <text evidence="1">Belongs to the universal stress protein A family.</text>
</comment>
<dbReference type="Pfam" id="PF00582">
    <property type="entry name" value="Usp"/>
    <property type="match status" value="1"/>
</dbReference>
<evidence type="ECO:0000256" key="1">
    <source>
        <dbReference type="ARBA" id="ARBA00008791"/>
    </source>
</evidence>
<dbReference type="AlphaFoldDB" id="A0A0J1CJM1"/>
<dbReference type="OrthoDB" id="5295044at2"/>
<dbReference type="PATRIC" id="fig|908627.4.peg.9022"/>
<feature type="domain" description="UspA" evidence="3">
    <location>
        <begin position="1"/>
        <end position="145"/>
    </location>
</feature>
<dbReference type="SUPFAM" id="SSF52402">
    <property type="entry name" value="Adenine nucleotide alpha hydrolases-like"/>
    <property type="match status" value="1"/>
</dbReference>
<keyword evidence="5" id="KW-1185">Reference proteome</keyword>
<proteinExistence type="inferred from homology"/>
<dbReference type="InterPro" id="IPR006015">
    <property type="entry name" value="Universal_stress_UspA"/>
</dbReference>
<gene>
    <name evidence="4" type="ORF">EOS_40240</name>
</gene>
<reference evidence="4 5" key="1">
    <citation type="journal article" date="2015" name="Genome Announc.">
        <title>Draft Genome Sequence of Burkholderia sp. Strain PML1(12), an Ectomycorrhizosphere-Inhabiting Bacterium with Effective Mineral-Weathering Ability.</title>
        <authorList>
            <person name="Uroz S."/>
            <person name="Oger P."/>
        </authorList>
    </citation>
    <scope>NUCLEOTIDE SEQUENCE [LARGE SCALE GENOMIC DNA]</scope>
    <source>
        <strain evidence="5">PML1(12)</strain>
    </source>
</reference>